<dbReference type="RefSeq" id="WP_008738880.1">
    <property type="nucleotide sequence ID" value="NZ_CP004387.1"/>
</dbReference>
<dbReference type="HOGENOM" id="CLU_012153_6_2_6"/>
<keyword evidence="5" id="KW-1185">Reference proteome</keyword>
<evidence type="ECO:0000313" key="4">
    <source>
        <dbReference type="EMBL" id="AJD47769.1"/>
    </source>
</evidence>
<dbReference type="GO" id="GO:0016491">
    <property type="term" value="F:oxidoreductase activity"/>
    <property type="evidence" value="ECO:0007669"/>
    <property type="project" value="UniProtKB-KW"/>
</dbReference>
<protein>
    <submittedName>
        <fullName evidence="4">NADH:flavin oxidoreductase/NADH Oxidase</fullName>
    </submittedName>
</protein>
<gene>
    <name evidence="4" type="ORF">S7S_06765</name>
</gene>
<dbReference type="GO" id="GO:0010181">
    <property type="term" value="F:FMN binding"/>
    <property type="evidence" value="ECO:0007669"/>
    <property type="project" value="InterPro"/>
</dbReference>
<reference evidence="4 5" key="1">
    <citation type="journal article" date="2012" name="J. Bacteriol.">
        <title>Genome sequence of an alkane-degrading bacterium, Alcanivorax pacificus type strain W11-5, isolated from deep sea sediment.</title>
        <authorList>
            <person name="Lai Q."/>
            <person name="Shao Z."/>
        </authorList>
    </citation>
    <scope>NUCLEOTIDE SEQUENCE [LARGE SCALE GENOMIC DNA]</scope>
    <source>
        <strain evidence="4 5">W11-5</strain>
    </source>
</reference>
<dbReference type="EMBL" id="CP004387">
    <property type="protein sequence ID" value="AJD47769.1"/>
    <property type="molecule type" value="Genomic_DNA"/>
</dbReference>
<dbReference type="AlphaFoldDB" id="A0A0B4XHX3"/>
<evidence type="ECO:0000256" key="2">
    <source>
        <dbReference type="ARBA" id="ARBA00023002"/>
    </source>
</evidence>
<proteinExistence type="predicted"/>
<dbReference type="KEGG" id="apac:S7S_06765"/>
<name>A0A0B4XHX3_9GAMM</name>
<dbReference type="STRING" id="391936.S7S_06765"/>
<dbReference type="InterPro" id="IPR051799">
    <property type="entry name" value="NADH_flavin_oxidoreductase"/>
</dbReference>
<dbReference type="Pfam" id="PF00724">
    <property type="entry name" value="Oxidored_FMN"/>
    <property type="match status" value="1"/>
</dbReference>
<organism evidence="4 5">
    <name type="scientific">Isoalcanivorax pacificus W11-5</name>
    <dbReference type="NCBI Taxonomy" id="391936"/>
    <lineage>
        <taxon>Bacteria</taxon>
        <taxon>Pseudomonadati</taxon>
        <taxon>Pseudomonadota</taxon>
        <taxon>Gammaproteobacteria</taxon>
        <taxon>Oceanospirillales</taxon>
        <taxon>Alcanivoracaceae</taxon>
        <taxon>Isoalcanivorax</taxon>
    </lineage>
</organism>
<evidence type="ECO:0000313" key="5">
    <source>
        <dbReference type="Proteomes" id="UP000006764"/>
    </source>
</evidence>
<evidence type="ECO:0000259" key="3">
    <source>
        <dbReference type="Pfam" id="PF00724"/>
    </source>
</evidence>
<keyword evidence="1" id="KW-0285">Flavoprotein</keyword>
<sequence>MAQDVTLIAQPLTLPCGAVLKNRLGKSAMSETLGSRDNRVTPKLSRLYQCWAEGGTGLLVTGNVMIDRRALGEPHNVVLEDRRDMAALQAWARAGTRDGAHLWMQLNHPGKQSPVLLSRQPVAPSAIGFSNPALKRFFATPRALTGEDIQDLIQRFARSAALAREAGFTGVQIHGAHGYLVSQFLSPLHNQRTDEWGGSLENRMRFVCEVYKAIRASVGNDFPVSIKLNSADFQRGGFTEEESMQVVETLGGLGMDLIEISGGTYEKPSMAGQGAKESTRQREAYFLDYAEKVRARVSTPLMVTGGFRTTEGMVAALQSGATDVVGLARPLVLAPALAHDVLSGQAVISEVKPIRTGLKPVDDMAMMEVSWYTLQLDRISRGKAPQADASGLGSLLKVLGVVGWRRLRMGRMRA</sequence>
<dbReference type="Proteomes" id="UP000006764">
    <property type="component" value="Chromosome"/>
</dbReference>
<dbReference type="SUPFAM" id="SSF51395">
    <property type="entry name" value="FMN-linked oxidoreductases"/>
    <property type="match status" value="1"/>
</dbReference>
<dbReference type="PANTHER" id="PTHR43656:SF2">
    <property type="entry name" value="BINDING OXIDOREDUCTASE, PUTATIVE (AFU_ORTHOLOGUE AFUA_2G08260)-RELATED"/>
    <property type="match status" value="1"/>
</dbReference>
<accession>A0A0B4XHX3</accession>
<evidence type="ECO:0000256" key="1">
    <source>
        <dbReference type="ARBA" id="ARBA00022630"/>
    </source>
</evidence>
<dbReference type="InterPro" id="IPR013785">
    <property type="entry name" value="Aldolase_TIM"/>
</dbReference>
<dbReference type="CDD" id="cd04733">
    <property type="entry name" value="OYE_like_2_FMN"/>
    <property type="match status" value="1"/>
</dbReference>
<keyword evidence="2" id="KW-0560">Oxidoreductase</keyword>
<dbReference type="Gene3D" id="3.20.20.70">
    <property type="entry name" value="Aldolase class I"/>
    <property type="match status" value="1"/>
</dbReference>
<dbReference type="InterPro" id="IPR001155">
    <property type="entry name" value="OxRdtase_FMN_N"/>
</dbReference>
<dbReference type="PANTHER" id="PTHR43656">
    <property type="entry name" value="BINDING OXIDOREDUCTASE, PUTATIVE (AFU_ORTHOLOGUE AFUA_2G08260)-RELATED"/>
    <property type="match status" value="1"/>
</dbReference>
<feature type="domain" description="NADH:flavin oxidoreductase/NADH oxidase N-terminal" evidence="3">
    <location>
        <begin position="10"/>
        <end position="342"/>
    </location>
</feature>
<dbReference type="OrthoDB" id="8523426at2"/>